<evidence type="ECO:0000313" key="1">
    <source>
        <dbReference type="EMBL" id="CDY62239.1"/>
    </source>
</evidence>
<dbReference type="STRING" id="3708.A0A078JCF1"/>
<sequence length="180" mass="20946">MLAHEIWPGEKQEAPTFKIAVASVYESDLHDELKATISDKGMEILFGDTFRTRDGYYALDLFRVIAYHDLEEFSNVLKAAITDIEVKNLSVFESKNIDLGGLVIGENISSHVYQGTLHSKEVCVRELQTDPSLWQPSRFWKKNETVQWTWSSQRGTMSWCQHTRHRLENNHRVHAWWNPL</sequence>
<reference evidence="1" key="2">
    <citation type="submission" date="2014-06" db="EMBL/GenBank/DDBJ databases">
        <authorList>
            <person name="Genoscope - CEA"/>
        </authorList>
    </citation>
    <scope>NUCLEOTIDE SEQUENCE</scope>
</reference>
<dbReference type="AlphaFoldDB" id="A0A078JCF1"/>
<organism evidence="1">
    <name type="scientific">Brassica napus</name>
    <name type="common">Rape</name>
    <dbReference type="NCBI Taxonomy" id="3708"/>
    <lineage>
        <taxon>Eukaryota</taxon>
        <taxon>Viridiplantae</taxon>
        <taxon>Streptophyta</taxon>
        <taxon>Embryophyta</taxon>
        <taxon>Tracheophyta</taxon>
        <taxon>Spermatophyta</taxon>
        <taxon>Magnoliopsida</taxon>
        <taxon>eudicotyledons</taxon>
        <taxon>Gunneridae</taxon>
        <taxon>Pentapetalae</taxon>
        <taxon>rosids</taxon>
        <taxon>malvids</taxon>
        <taxon>Brassicales</taxon>
        <taxon>Brassicaceae</taxon>
        <taxon>Brassiceae</taxon>
        <taxon>Brassica</taxon>
    </lineage>
</organism>
<name>A0A078JCF1_BRANA</name>
<dbReference type="PaxDb" id="3708-A0A078JCF1"/>
<dbReference type="EMBL" id="LK034118">
    <property type="protein sequence ID" value="CDY62239.1"/>
    <property type="molecule type" value="Genomic_DNA"/>
</dbReference>
<gene>
    <name evidence="1" type="primary">BnaUnng00760D</name>
    <name evidence="1" type="ORF">GSBRNA2T00036096001</name>
</gene>
<proteinExistence type="predicted"/>
<protein>
    <submittedName>
        <fullName evidence="1">BnaUnng00760D protein</fullName>
    </submittedName>
</protein>
<reference evidence="1" key="1">
    <citation type="journal article" date="2014" name="Science">
        <title>Plant genetics. Early allopolyploid evolution in the post-Neolithic Brassica napus oilseed genome.</title>
        <authorList>
            <person name="Chalhoub B."/>
            <person name="Denoeud F."/>
            <person name="Liu S."/>
            <person name="Parkin I.A."/>
            <person name="Tang H."/>
            <person name="Wang X."/>
            <person name="Chiquet J."/>
            <person name="Belcram H."/>
            <person name="Tong C."/>
            <person name="Samans B."/>
            <person name="Correa M."/>
            <person name="Da Silva C."/>
            <person name="Just J."/>
            <person name="Falentin C."/>
            <person name="Koh C.S."/>
            <person name="Le Clainche I."/>
            <person name="Bernard M."/>
            <person name="Bento P."/>
            <person name="Noel B."/>
            <person name="Labadie K."/>
            <person name="Alberti A."/>
            <person name="Charles M."/>
            <person name="Arnaud D."/>
            <person name="Guo H."/>
            <person name="Daviaud C."/>
            <person name="Alamery S."/>
            <person name="Jabbari K."/>
            <person name="Zhao M."/>
            <person name="Edger P.P."/>
            <person name="Chelaifa H."/>
            <person name="Tack D."/>
            <person name="Lassalle G."/>
            <person name="Mestiri I."/>
            <person name="Schnel N."/>
            <person name="Le Paslier M.C."/>
            <person name="Fan G."/>
            <person name="Renault V."/>
            <person name="Bayer P.E."/>
            <person name="Golicz A.A."/>
            <person name="Manoli S."/>
            <person name="Lee T.H."/>
            <person name="Thi V.H."/>
            <person name="Chalabi S."/>
            <person name="Hu Q."/>
            <person name="Fan C."/>
            <person name="Tollenaere R."/>
            <person name="Lu Y."/>
            <person name="Battail C."/>
            <person name="Shen J."/>
            <person name="Sidebottom C.H."/>
            <person name="Wang X."/>
            <person name="Canaguier A."/>
            <person name="Chauveau A."/>
            <person name="Berard A."/>
            <person name="Deniot G."/>
            <person name="Guan M."/>
            <person name="Liu Z."/>
            <person name="Sun F."/>
            <person name="Lim Y.P."/>
            <person name="Lyons E."/>
            <person name="Town C.D."/>
            <person name="Bancroft I."/>
            <person name="Wang X."/>
            <person name="Meng J."/>
            <person name="Ma J."/>
            <person name="Pires J.C."/>
            <person name="King G.J."/>
            <person name="Brunel D."/>
            <person name="Delourme R."/>
            <person name="Renard M."/>
            <person name="Aury J.M."/>
            <person name="Adams K.L."/>
            <person name="Batley J."/>
            <person name="Snowdon R.J."/>
            <person name="Tost J."/>
            <person name="Edwards D."/>
            <person name="Zhou Y."/>
            <person name="Hua W."/>
            <person name="Sharpe A.G."/>
            <person name="Paterson A.H."/>
            <person name="Guan C."/>
            <person name="Wincker P."/>
        </authorList>
    </citation>
    <scope>NUCLEOTIDE SEQUENCE [LARGE SCALE GENOMIC DNA]</scope>
</reference>
<dbReference type="SMR" id="A0A078JCF1"/>
<accession>A0A078JCF1</accession>
<dbReference type="Gramene" id="CDY62239">
    <property type="protein sequence ID" value="CDY62239"/>
    <property type="gene ID" value="GSBRNA2T00036096001"/>
</dbReference>